<name>A0A9W6SHL1_9ACTN</name>
<reference evidence="2" key="1">
    <citation type="submission" date="2023-03" db="EMBL/GenBank/DDBJ databases">
        <title>Actinorhabdospora filicis NBRC 111898.</title>
        <authorList>
            <person name="Ichikawa N."/>
            <person name="Sato H."/>
            <person name="Tonouchi N."/>
        </authorList>
    </citation>
    <scope>NUCLEOTIDE SEQUENCE</scope>
    <source>
        <strain evidence="2">NBRC 111898</strain>
    </source>
</reference>
<protein>
    <submittedName>
        <fullName evidence="2">Uncharacterized protein</fullName>
    </submittedName>
</protein>
<feature type="transmembrane region" description="Helical" evidence="1">
    <location>
        <begin position="51"/>
        <end position="72"/>
    </location>
</feature>
<dbReference type="AlphaFoldDB" id="A0A9W6SHL1"/>
<keyword evidence="3" id="KW-1185">Reference proteome</keyword>
<dbReference type="RefSeq" id="WP_285662408.1">
    <property type="nucleotide sequence ID" value="NZ_BSTX01000001.1"/>
</dbReference>
<dbReference type="Proteomes" id="UP001165079">
    <property type="component" value="Unassembled WGS sequence"/>
</dbReference>
<organism evidence="2 3">
    <name type="scientific">Actinorhabdospora filicis</name>
    <dbReference type="NCBI Taxonomy" id="1785913"/>
    <lineage>
        <taxon>Bacteria</taxon>
        <taxon>Bacillati</taxon>
        <taxon>Actinomycetota</taxon>
        <taxon>Actinomycetes</taxon>
        <taxon>Micromonosporales</taxon>
        <taxon>Micromonosporaceae</taxon>
        <taxon>Actinorhabdospora</taxon>
    </lineage>
</organism>
<evidence type="ECO:0000256" key="1">
    <source>
        <dbReference type="SAM" id="Phobius"/>
    </source>
</evidence>
<feature type="transmembrane region" description="Helical" evidence="1">
    <location>
        <begin position="12"/>
        <end position="30"/>
    </location>
</feature>
<keyword evidence="1" id="KW-0812">Transmembrane</keyword>
<keyword evidence="1" id="KW-0472">Membrane</keyword>
<keyword evidence="1" id="KW-1133">Transmembrane helix</keyword>
<evidence type="ECO:0000313" key="2">
    <source>
        <dbReference type="EMBL" id="GLZ77279.1"/>
    </source>
</evidence>
<sequence length="75" mass="8290">MPLAATGSPPPGMHFFVIAIIVFAAATAIWPRPFTRGTQTDDEDVWARRRAFTRVIGVVMVVFWTGVEIMVIRSG</sequence>
<dbReference type="EMBL" id="BSTX01000001">
    <property type="protein sequence ID" value="GLZ77279.1"/>
    <property type="molecule type" value="Genomic_DNA"/>
</dbReference>
<accession>A0A9W6SHL1</accession>
<comment type="caution">
    <text evidence="2">The sequence shown here is derived from an EMBL/GenBank/DDBJ whole genome shotgun (WGS) entry which is preliminary data.</text>
</comment>
<proteinExistence type="predicted"/>
<evidence type="ECO:0000313" key="3">
    <source>
        <dbReference type="Proteomes" id="UP001165079"/>
    </source>
</evidence>
<gene>
    <name evidence="2" type="ORF">Afil01_20860</name>
</gene>